<dbReference type="AlphaFoldDB" id="A0A9X3HWZ8"/>
<dbReference type="CDD" id="cd01948">
    <property type="entry name" value="EAL"/>
    <property type="match status" value="1"/>
</dbReference>
<dbReference type="GO" id="GO:0071732">
    <property type="term" value="P:cellular response to nitric oxide"/>
    <property type="evidence" value="ECO:0007669"/>
    <property type="project" value="UniProtKB-ARBA"/>
</dbReference>
<dbReference type="EC" id="3.1.4.52" evidence="2"/>
<dbReference type="SMART" id="SM00052">
    <property type="entry name" value="EAL"/>
    <property type="match status" value="1"/>
</dbReference>
<dbReference type="PROSITE" id="PS50112">
    <property type="entry name" value="PAS"/>
    <property type="match status" value="1"/>
</dbReference>
<dbReference type="Gene3D" id="3.30.450.20">
    <property type="entry name" value="PAS domain"/>
    <property type="match status" value="2"/>
</dbReference>
<protein>
    <recommendedName>
        <fullName evidence="2">cyclic-guanylate-specific phosphodiesterase</fullName>
        <ecNumber evidence="2">3.1.4.52</ecNumber>
    </recommendedName>
</protein>
<evidence type="ECO:0000259" key="8">
    <source>
        <dbReference type="PROSITE" id="PS50887"/>
    </source>
</evidence>
<feature type="domain" description="EAL" evidence="7">
    <location>
        <begin position="595"/>
        <end position="843"/>
    </location>
</feature>
<evidence type="ECO:0000259" key="6">
    <source>
        <dbReference type="PROSITE" id="PS50113"/>
    </source>
</evidence>
<dbReference type="SMART" id="SM00091">
    <property type="entry name" value="PAS"/>
    <property type="match status" value="2"/>
</dbReference>
<evidence type="ECO:0000256" key="3">
    <source>
        <dbReference type="ARBA" id="ARBA00022636"/>
    </source>
</evidence>
<reference evidence="9" key="1">
    <citation type="submission" date="2022-02" db="EMBL/GenBank/DDBJ databases">
        <title>Vibrio sp. nov, a new bacterium isolated from seawater.</title>
        <authorList>
            <person name="Yuan Y."/>
        </authorList>
    </citation>
    <scope>NUCLEOTIDE SEQUENCE</scope>
    <source>
        <strain evidence="9">ZSDZ65</strain>
    </source>
</reference>
<sequence length="843" mass="94750">MYCATLSPELKISWQSSLEQLCLATQSNGRLLILDRSMNWSCFCECNVSATDNGVDDDMLLATLREFRFPHLDVLVKTKASTTLYLAPIWGGDDQLSAVLALSPATPHHSCLPHSYDPQHSNSQHGKPQHLMASVAGQVSFDMYVRAQKNSSNEVTVKKQGISIDAEIASSRVPTLQEFIDALDDHTWVKNADGRYVMINHSVEKAWDYSCAQVHGKTDEELFESERAEQYITADKTVIDADQQVTIEECPVLDEQQNKIWLETIKSPIRDNSGSLVGVLGMTRNVTRRKVVETWLSVTSEIFNNFQEGMFITDDVGNILDVNSAFVRITGYELSDVIGMNPRFLQSGHHDITFYQGLWEKLMTDGQWRGEFINRKKDGSIYPQMTTISVLKDEDNTLMHHICVFEDISDQKADEESLRRMAFYDPLTNLPNRAHLSSLLEQHIDLGRKYHKSFATLFLDLDHFKHINDSKGHLYGDQLLEQVAQRLNTVLEHRANIARLGGDEFVVVLSDFNSEAELLDTIDGIMGVFNSSFVFDQNESLRVSASIGVALYPKDGHDSETLLKNADTAMYLAKKNGRNGYAFYSPDLTKSSVLHVRIQSALHEALEKNQFYLVYQPQYSLADNRLIGVEALLRWQHPDLGLIPPSSFIPIAEKTGLIQKIGAWVLRESCLQGNRWLAEGRDFGRIAVNVSALQLQNSDFFPVLEAVLEETGFPAKRLDIEITETFLLFNPEKAIATLEQLSSLGIEISLDDFGTGYSSLSYLKGLPINKLKIDQSFVKDVPDNNDSNAIVNAIVAMGQALCLKVVAEGVESSQQSEYLKQKGCEYGQGYLFSKPQRPERLFI</sequence>
<comment type="cofactor">
    <cofactor evidence="1">
        <name>Mg(2+)</name>
        <dbReference type="ChEBI" id="CHEBI:18420"/>
    </cofactor>
</comment>
<dbReference type="Gene3D" id="3.30.70.270">
    <property type="match status" value="1"/>
</dbReference>
<dbReference type="SUPFAM" id="SSF141868">
    <property type="entry name" value="EAL domain-like"/>
    <property type="match status" value="1"/>
</dbReference>
<dbReference type="SMART" id="SM00267">
    <property type="entry name" value="GGDEF"/>
    <property type="match status" value="1"/>
</dbReference>
<feature type="domain" description="PAC" evidence="6">
    <location>
        <begin position="368"/>
        <end position="420"/>
    </location>
</feature>
<evidence type="ECO:0000256" key="2">
    <source>
        <dbReference type="ARBA" id="ARBA00012282"/>
    </source>
</evidence>
<comment type="caution">
    <text evidence="9">The sequence shown here is derived from an EMBL/GenBank/DDBJ whole genome shotgun (WGS) entry which is preliminary data.</text>
</comment>
<feature type="domain" description="PAC" evidence="6">
    <location>
        <begin position="246"/>
        <end position="298"/>
    </location>
</feature>
<gene>
    <name evidence="9" type="ORF">MD535_12435</name>
</gene>
<accession>A0A9X3HWZ8</accession>
<evidence type="ECO:0000313" key="10">
    <source>
        <dbReference type="Proteomes" id="UP001155587"/>
    </source>
</evidence>
<dbReference type="Pfam" id="PF00563">
    <property type="entry name" value="EAL"/>
    <property type="match status" value="1"/>
</dbReference>
<dbReference type="FunFam" id="3.30.70.270:FF:000001">
    <property type="entry name" value="Diguanylate cyclase domain protein"/>
    <property type="match status" value="1"/>
</dbReference>
<feature type="domain" description="GGDEF" evidence="8">
    <location>
        <begin position="452"/>
        <end position="586"/>
    </location>
</feature>
<name>A0A9X3HWZ8_9VIBR</name>
<proteinExistence type="predicted"/>
<dbReference type="RefSeq" id="WP_265675344.1">
    <property type="nucleotide sequence ID" value="NZ_JAKRRY010000015.1"/>
</dbReference>
<dbReference type="InterPro" id="IPR001610">
    <property type="entry name" value="PAC"/>
</dbReference>
<evidence type="ECO:0000256" key="1">
    <source>
        <dbReference type="ARBA" id="ARBA00001946"/>
    </source>
</evidence>
<dbReference type="CDD" id="cd01949">
    <property type="entry name" value="GGDEF"/>
    <property type="match status" value="1"/>
</dbReference>
<dbReference type="InterPro" id="IPR000160">
    <property type="entry name" value="GGDEF_dom"/>
</dbReference>
<dbReference type="InterPro" id="IPR052155">
    <property type="entry name" value="Biofilm_reg_signaling"/>
</dbReference>
<evidence type="ECO:0000256" key="4">
    <source>
        <dbReference type="ARBA" id="ARBA00051114"/>
    </source>
</evidence>
<dbReference type="InterPro" id="IPR000700">
    <property type="entry name" value="PAS-assoc_C"/>
</dbReference>
<keyword evidence="3" id="KW-0973">c-di-GMP</keyword>
<evidence type="ECO:0000313" key="9">
    <source>
        <dbReference type="EMBL" id="MCW8346804.1"/>
    </source>
</evidence>
<dbReference type="Pfam" id="PF00990">
    <property type="entry name" value="GGDEF"/>
    <property type="match status" value="1"/>
</dbReference>
<dbReference type="Pfam" id="PF13426">
    <property type="entry name" value="PAS_9"/>
    <property type="match status" value="1"/>
</dbReference>
<evidence type="ECO:0000259" key="7">
    <source>
        <dbReference type="PROSITE" id="PS50883"/>
    </source>
</evidence>
<dbReference type="PROSITE" id="PS50113">
    <property type="entry name" value="PAC"/>
    <property type="match status" value="2"/>
</dbReference>
<dbReference type="FunFam" id="3.20.20.450:FF:000001">
    <property type="entry name" value="Cyclic di-GMP phosphodiesterase yahA"/>
    <property type="match status" value="1"/>
</dbReference>
<dbReference type="InterPro" id="IPR029787">
    <property type="entry name" value="Nucleotide_cyclase"/>
</dbReference>
<dbReference type="SUPFAM" id="SSF55073">
    <property type="entry name" value="Nucleotide cyclase"/>
    <property type="match status" value="1"/>
</dbReference>
<dbReference type="InterPro" id="IPR043128">
    <property type="entry name" value="Rev_trsase/Diguanyl_cyclase"/>
</dbReference>
<dbReference type="InterPro" id="IPR013656">
    <property type="entry name" value="PAS_4"/>
</dbReference>
<feature type="domain" description="PAS" evidence="5">
    <location>
        <begin position="301"/>
        <end position="341"/>
    </location>
</feature>
<dbReference type="Gene3D" id="3.20.20.450">
    <property type="entry name" value="EAL domain"/>
    <property type="match status" value="1"/>
</dbReference>
<dbReference type="PANTHER" id="PTHR44757:SF2">
    <property type="entry name" value="BIOFILM ARCHITECTURE MAINTENANCE PROTEIN MBAA"/>
    <property type="match status" value="1"/>
</dbReference>
<comment type="catalytic activity">
    <reaction evidence="4">
        <text>3',3'-c-di-GMP + H2O = 5'-phosphoguanylyl(3'-&gt;5')guanosine + H(+)</text>
        <dbReference type="Rhea" id="RHEA:24902"/>
        <dbReference type="ChEBI" id="CHEBI:15377"/>
        <dbReference type="ChEBI" id="CHEBI:15378"/>
        <dbReference type="ChEBI" id="CHEBI:58754"/>
        <dbReference type="ChEBI" id="CHEBI:58805"/>
        <dbReference type="EC" id="3.1.4.52"/>
    </reaction>
    <physiologicalReaction direction="left-to-right" evidence="4">
        <dbReference type="Rhea" id="RHEA:24903"/>
    </physiologicalReaction>
</comment>
<dbReference type="InterPro" id="IPR001633">
    <property type="entry name" value="EAL_dom"/>
</dbReference>
<dbReference type="PANTHER" id="PTHR44757">
    <property type="entry name" value="DIGUANYLATE CYCLASE DGCP"/>
    <property type="match status" value="1"/>
</dbReference>
<evidence type="ECO:0000259" key="5">
    <source>
        <dbReference type="PROSITE" id="PS50112"/>
    </source>
</evidence>
<dbReference type="SUPFAM" id="SSF55785">
    <property type="entry name" value="PYP-like sensor domain (PAS domain)"/>
    <property type="match status" value="2"/>
</dbReference>
<dbReference type="PROSITE" id="PS50887">
    <property type="entry name" value="GGDEF"/>
    <property type="match status" value="1"/>
</dbReference>
<dbReference type="NCBIfam" id="TIGR00229">
    <property type="entry name" value="sensory_box"/>
    <property type="match status" value="2"/>
</dbReference>
<dbReference type="InterPro" id="IPR035965">
    <property type="entry name" value="PAS-like_dom_sf"/>
</dbReference>
<dbReference type="CDD" id="cd00130">
    <property type="entry name" value="PAS"/>
    <property type="match status" value="2"/>
</dbReference>
<dbReference type="GO" id="GO:0071111">
    <property type="term" value="F:cyclic-guanylate-specific phosphodiesterase activity"/>
    <property type="evidence" value="ECO:0007669"/>
    <property type="project" value="UniProtKB-EC"/>
</dbReference>
<keyword evidence="10" id="KW-1185">Reference proteome</keyword>
<dbReference type="InterPro" id="IPR035919">
    <property type="entry name" value="EAL_sf"/>
</dbReference>
<dbReference type="Pfam" id="PF08448">
    <property type="entry name" value="PAS_4"/>
    <property type="match status" value="1"/>
</dbReference>
<dbReference type="NCBIfam" id="TIGR00254">
    <property type="entry name" value="GGDEF"/>
    <property type="match status" value="1"/>
</dbReference>
<organism evidence="9 10">
    <name type="scientific">Vibrio qingdaonensis</name>
    <dbReference type="NCBI Taxonomy" id="2829491"/>
    <lineage>
        <taxon>Bacteria</taxon>
        <taxon>Pseudomonadati</taxon>
        <taxon>Pseudomonadota</taxon>
        <taxon>Gammaproteobacteria</taxon>
        <taxon>Vibrionales</taxon>
        <taxon>Vibrionaceae</taxon>
        <taxon>Vibrio</taxon>
    </lineage>
</organism>
<dbReference type="EMBL" id="JAKRRY010000015">
    <property type="protein sequence ID" value="MCW8346804.1"/>
    <property type="molecule type" value="Genomic_DNA"/>
</dbReference>
<dbReference type="Proteomes" id="UP001155587">
    <property type="component" value="Unassembled WGS sequence"/>
</dbReference>
<dbReference type="InterPro" id="IPR000014">
    <property type="entry name" value="PAS"/>
</dbReference>
<dbReference type="PROSITE" id="PS50883">
    <property type="entry name" value="EAL"/>
    <property type="match status" value="1"/>
</dbReference>
<dbReference type="SMART" id="SM00086">
    <property type="entry name" value="PAC"/>
    <property type="match status" value="2"/>
</dbReference>